<dbReference type="InterPro" id="IPR000073">
    <property type="entry name" value="AB_hydrolase_1"/>
</dbReference>
<keyword evidence="4" id="KW-0378">Hydrolase</keyword>
<name>A0A6N8DHY7_RHOAC</name>
<dbReference type="OrthoDB" id="7389193at2"/>
<evidence type="ECO:0000313" key="5">
    <source>
        <dbReference type="Proteomes" id="UP000439113"/>
    </source>
</evidence>
<comment type="caution">
    <text evidence="4">The sequence shown here is derived from an EMBL/GenBank/DDBJ whole genome shotgun (WGS) entry which is preliminary data.</text>
</comment>
<feature type="transmembrane region" description="Helical" evidence="2">
    <location>
        <begin position="36"/>
        <end position="58"/>
    </location>
</feature>
<accession>A0A6N8DHY7</accession>
<feature type="domain" description="AB hydrolase-1" evidence="3">
    <location>
        <begin position="110"/>
        <end position="334"/>
    </location>
</feature>
<dbReference type="AlphaFoldDB" id="A0A6N8DHY7"/>
<dbReference type="PANTHER" id="PTHR37946:SF1">
    <property type="entry name" value="SLL1969 PROTEIN"/>
    <property type="match status" value="1"/>
</dbReference>
<dbReference type="SUPFAM" id="SSF53474">
    <property type="entry name" value="alpha/beta-Hydrolases"/>
    <property type="match status" value="1"/>
</dbReference>
<keyword evidence="2" id="KW-0472">Membrane</keyword>
<protein>
    <submittedName>
        <fullName evidence="4">Alpha/beta fold hydrolase</fullName>
    </submittedName>
</protein>
<evidence type="ECO:0000256" key="1">
    <source>
        <dbReference type="SAM" id="MobiDB-lite"/>
    </source>
</evidence>
<dbReference type="InterPro" id="IPR029058">
    <property type="entry name" value="AB_hydrolase_fold"/>
</dbReference>
<dbReference type="Proteomes" id="UP000439113">
    <property type="component" value="Unassembled WGS sequence"/>
</dbReference>
<organism evidence="4 5">
    <name type="scientific">Rhodoblastus acidophilus</name>
    <name type="common">Rhodopseudomonas acidophila</name>
    <dbReference type="NCBI Taxonomy" id="1074"/>
    <lineage>
        <taxon>Bacteria</taxon>
        <taxon>Pseudomonadati</taxon>
        <taxon>Pseudomonadota</taxon>
        <taxon>Alphaproteobacteria</taxon>
        <taxon>Hyphomicrobiales</taxon>
        <taxon>Rhodoblastaceae</taxon>
        <taxon>Rhodoblastus</taxon>
    </lineage>
</organism>
<evidence type="ECO:0000256" key="2">
    <source>
        <dbReference type="SAM" id="Phobius"/>
    </source>
</evidence>
<proteinExistence type="predicted"/>
<dbReference type="Pfam" id="PF12697">
    <property type="entry name" value="Abhydrolase_6"/>
    <property type="match status" value="1"/>
</dbReference>
<sequence>MRTLLLRSAVVLILIVAAIAGHLTRLLFGFEAGLIVLLLVFVGLPAAIPSAAIAMNAPNFLNIGAPERRWLASAAEVYAFWRAFVVLMPFDTFWMGDEKVLPHAPDETPIVLVPGYCCNRGMWFEMARDLEAAGRKVAPLTLGWTFADIDELADELDQHIARVKEQTGAEKVLLVGHSKGGLVARARIARRGGDDVVGLVTLATPHHGTSFAKYGYGRSARQMEPDSPWLQALNAKETPVPVHAFWAGRDEFVSPPDAARLQGAPETCAPLAGHMSVIAQPEVLKKILAFSEPAAKGVPSAALNPQPEPPAPIVVVAPVEAAPAVAETPVVVVAPPAAADQVTAEAPPAPAQEQPVAGA</sequence>
<dbReference type="PANTHER" id="PTHR37946">
    <property type="entry name" value="SLL1969 PROTEIN"/>
    <property type="match status" value="1"/>
</dbReference>
<evidence type="ECO:0000259" key="3">
    <source>
        <dbReference type="Pfam" id="PF12697"/>
    </source>
</evidence>
<evidence type="ECO:0000313" key="4">
    <source>
        <dbReference type="EMBL" id="MTV30040.1"/>
    </source>
</evidence>
<dbReference type="EMBL" id="WNKS01000002">
    <property type="protein sequence ID" value="MTV30040.1"/>
    <property type="molecule type" value="Genomic_DNA"/>
</dbReference>
<reference evidence="4 5" key="1">
    <citation type="submission" date="2019-11" db="EMBL/GenBank/DDBJ databases">
        <title>Whole-genome sequence of a Rhodoblastus acidophilus DSM 142.</title>
        <authorList>
            <person name="Kyndt J.A."/>
            <person name="Meyer T.E."/>
        </authorList>
    </citation>
    <scope>NUCLEOTIDE SEQUENCE [LARGE SCALE GENOMIC DNA]</scope>
    <source>
        <strain evidence="4 5">DSM 142</strain>
    </source>
</reference>
<feature type="region of interest" description="Disordered" evidence="1">
    <location>
        <begin position="339"/>
        <end position="359"/>
    </location>
</feature>
<dbReference type="GO" id="GO:0016787">
    <property type="term" value="F:hydrolase activity"/>
    <property type="evidence" value="ECO:0007669"/>
    <property type="project" value="UniProtKB-KW"/>
</dbReference>
<keyword evidence="2" id="KW-1133">Transmembrane helix</keyword>
<gene>
    <name evidence="4" type="ORF">GJ654_03420</name>
</gene>
<dbReference type="Gene3D" id="3.40.50.1820">
    <property type="entry name" value="alpha/beta hydrolase"/>
    <property type="match status" value="1"/>
</dbReference>
<keyword evidence="2" id="KW-0812">Transmembrane</keyword>
<dbReference type="RefSeq" id="WP_155444699.1">
    <property type="nucleotide sequence ID" value="NZ_JAOQNR010000002.1"/>
</dbReference>